<dbReference type="EMBL" id="LLXL01000928">
    <property type="protein sequence ID" value="PKK67696.1"/>
    <property type="molecule type" value="Genomic_DNA"/>
</dbReference>
<evidence type="ECO:0000313" key="2">
    <source>
        <dbReference type="EMBL" id="PKK67696.1"/>
    </source>
</evidence>
<organism evidence="2 3">
    <name type="scientific">Rhizophagus irregularis</name>
    <dbReference type="NCBI Taxonomy" id="588596"/>
    <lineage>
        <taxon>Eukaryota</taxon>
        <taxon>Fungi</taxon>
        <taxon>Fungi incertae sedis</taxon>
        <taxon>Mucoromycota</taxon>
        <taxon>Glomeromycotina</taxon>
        <taxon>Glomeromycetes</taxon>
        <taxon>Glomerales</taxon>
        <taxon>Glomeraceae</taxon>
        <taxon>Rhizophagus</taxon>
    </lineage>
</organism>
<evidence type="ECO:0000313" key="3">
    <source>
        <dbReference type="Proteomes" id="UP000233469"/>
    </source>
</evidence>
<name>A0A2N1N1F2_9GLOM</name>
<accession>A0A2N1N1F2</accession>
<dbReference type="VEuPathDB" id="FungiDB:FUN_019619"/>
<protein>
    <submittedName>
        <fullName evidence="2">Uncharacterized protein</fullName>
    </submittedName>
</protein>
<reference evidence="2 3" key="1">
    <citation type="submission" date="2016-04" db="EMBL/GenBank/DDBJ databases">
        <title>Genome analyses suggest a sexual origin of heterokaryosis in a supposedly ancient asexual fungus.</title>
        <authorList>
            <person name="Ropars J."/>
            <person name="Sedzielewska K."/>
            <person name="Noel J."/>
            <person name="Charron P."/>
            <person name="Farinelli L."/>
            <person name="Marton T."/>
            <person name="Kruger M."/>
            <person name="Pelin A."/>
            <person name="Brachmann A."/>
            <person name="Corradi N."/>
        </authorList>
    </citation>
    <scope>NUCLEOTIDE SEQUENCE [LARGE SCALE GENOMIC DNA]</scope>
    <source>
        <strain evidence="2 3">C2</strain>
    </source>
</reference>
<comment type="caution">
    <text evidence="2">The sequence shown here is derived from an EMBL/GenBank/DDBJ whole genome shotgun (WGS) entry which is preliminary data.</text>
</comment>
<reference evidence="2 3" key="2">
    <citation type="submission" date="2017-10" db="EMBL/GenBank/DDBJ databases">
        <title>Extensive intraspecific genome diversity in a model arbuscular mycorrhizal fungus.</title>
        <authorList>
            <person name="Chen E.C.H."/>
            <person name="Morin E."/>
            <person name="Baudet D."/>
            <person name="Noel J."/>
            <person name="Ndikumana S."/>
            <person name="Charron P."/>
            <person name="St-Onge C."/>
            <person name="Giorgi J."/>
            <person name="Grigoriev I.V."/>
            <person name="Roux C."/>
            <person name="Martin F.M."/>
            <person name="Corradi N."/>
        </authorList>
    </citation>
    <scope>NUCLEOTIDE SEQUENCE [LARGE SCALE GENOMIC DNA]</scope>
    <source>
        <strain evidence="2 3">C2</strain>
    </source>
</reference>
<dbReference type="Proteomes" id="UP000233469">
    <property type="component" value="Unassembled WGS sequence"/>
</dbReference>
<proteinExistence type="predicted"/>
<dbReference type="AlphaFoldDB" id="A0A2N1N1F2"/>
<sequence length="172" mass="20413">MPNCVLTNWLEPTFETAISPSLRNVTIPFLFFFIGTRFGCKSHLGQTFNFFEVVLRRQVLRDLWTHGIQRLRTRRILMVDTSDLWKRRISTSKRDFWLKLGTRQFFLIRCFFGFLGVWNSVFSTLATGIGLEFFCRSASSDLNVWILFEFNPWITLKVEMWAIFFQLGFQIV</sequence>
<keyword evidence="1" id="KW-0812">Transmembrane</keyword>
<evidence type="ECO:0000256" key="1">
    <source>
        <dbReference type="SAM" id="Phobius"/>
    </source>
</evidence>
<keyword evidence="1" id="KW-0472">Membrane</keyword>
<feature type="transmembrane region" description="Helical" evidence="1">
    <location>
        <begin position="106"/>
        <end position="130"/>
    </location>
</feature>
<keyword evidence="1" id="KW-1133">Transmembrane helix</keyword>
<gene>
    <name evidence="2" type="ORF">RhiirC2_713918</name>
</gene>